<name>E1KNV7_9BACT</name>
<reference evidence="1 2" key="1">
    <citation type="submission" date="2010-08" db="EMBL/GenBank/DDBJ databases">
        <authorList>
            <person name="Durkin A.S."/>
            <person name="Madupu R."/>
            <person name="Torralba M."/>
            <person name="Gillis M."/>
            <person name="Methe B."/>
            <person name="Sutton G."/>
            <person name="Nelson K.E."/>
        </authorList>
    </citation>
    <scope>NUCLEOTIDE SEQUENCE [LARGE SCALE GENOMIC DNA]</scope>
    <source>
        <strain evidence="1 2">FB035-09AN</strain>
    </source>
</reference>
<comment type="caution">
    <text evidence="1">The sequence shown here is derived from an EMBL/GenBank/DDBJ whole genome shotgun (WGS) entry which is preliminary data.</text>
</comment>
<evidence type="ECO:0000313" key="1">
    <source>
        <dbReference type="EMBL" id="EFL46939.1"/>
    </source>
</evidence>
<dbReference type="AlphaFoldDB" id="E1KNV7"/>
<accession>E1KNV7</accession>
<dbReference type="Proteomes" id="UP000003610">
    <property type="component" value="Unassembled WGS sequence"/>
</dbReference>
<evidence type="ECO:0000313" key="2">
    <source>
        <dbReference type="Proteomes" id="UP000003610"/>
    </source>
</evidence>
<proteinExistence type="predicted"/>
<dbReference type="STRING" id="866771.HMPREF9296_2493"/>
<organism evidence="1 2">
    <name type="scientific">Prevotella disiens FB035-09AN</name>
    <dbReference type="NCBI Taxonomy" id="866771"/>
    <lineage>
        <taxon>Bacteria</taxon>
        <taxon>Pseudomonadati</taxon>
        <taxon>Bacteroidota</taxon>
        <taxon>Bacteroidia</taxon>
        <taxon>Bacteroidales</taxon>
        <taxon>Prevotellaceae</taxon>
        <taxon>Prevotella</taxon>
    </lineage>
</organism>
<gene>
    <name evidence="1" type="ORF">HMPREF9296_2493</name>
</gene>
<dbReference type="EMBL" id="AEDO01000013">
    <property type="protein sequence ID" value="EFL46939.1"/>
    <property type="molecule type" value="Genomic_DNA"/>
</dbReference>
<protein>
    <submittedName>
        <fullName evidence="1">Uncharacterized protein</fullName>
    </submittedName>
</protein>
<sequence length="85" mass="9562">MHIVSYTADVTTPKNAKIISFTDHVVRIINKDILDTSGIETTFGHDGQNFNSTGWRNLPDDNGDKASDDMKEIFYAIEKGELQMK</sequence>